<evidence type="ECO:0000256" key="4">
    <source>
        <dbReference type="ARBA" id="ARBA00018463"/>
    </source>
</evidence>
<evidence type="ECO:0000256" key="5">
    <source>
        <dbReference type="ARBA" id="ARBA00022824"/>
    </source>
</evidence>
<dbReference type="PANTHER" id="PTHR13254">
    <property type="entry name" value="GOLGI AUTOANTIGEN, GOLGIN SUBFAMILY A, 7"/>
    <property type="match status" value="1"/>
</dbReference>
<keyword evidence="5" id="KW-0256">Endoplasmic reticulum</keyword>
<comment type="subunit">
    <text evidence="3">Interacts with ERF2.</text>
</comment>
<dbReference type="Pfam" id="PF10256">
    <property type="entry name" value="Erf4"/>
    <property type="match status" value="1"/>
</dbReference>
<sequence length="148" mass="17051">MDDTTHLTNDQSIKLFIQRDYSEGTGVKFQERFPSELQGRIDRDEFIGILRGINDIFADAEALSYKAFMENCCACLTGYLLLLCMSTHYEKCVKRAAEYIAEKNFNDLNRRGIFIIDPMEKGLRCDIAKKMIRKLLHEVGEESLPISK</sequence>
<dbReference type="Proteomes" id="UP000663873">
    <property type="component" value="Unassembled WGS sequence"/>
</dbReference>
<evidence type="ECO:0000256" key="6">
    <source>
        <dbReference type="ARBA" id="ARBA00023136"/>
    </source>
</evidence>
<dbReference type="InterPro" id="IPR051371">
    <property type="entry name" value="Ras_palmitoyltransferase"/>
</dbReference>
<protein>
    <recommendedName>
        <fullName evidence="4">Ras modification protein ERF4</fullName>
    </recommendedName>
</protein>
<keyword evidence="13" id="KW-1185">Reference proteome</keyword>
<dbReference type="Proteomes" id="UP000663851">
    <property type="component" value="Unassembled WGS sequence"/>
</dbReference>
<keyword evidence="6" id="KW-0472">Membrane</keyword>
<dbReference type="Proteomes" id="UP000663848">
    <property type="component" value="Unassembled WGS sequence"/>
</dbReference>
<dbReference type="GO" id="GO:0005789">
    <property type="term" value="C:endoplasmic reticulum membrane"/>
    <property type="evidence" value="ECO:0007669"/>
    <property type="project" value="UniProtKB-SubCell"/>
</dbReference>
<dbReference type="Proteomes" id="UP000663838">
    <property type="component" value="Unassembled WGS sequence"/>
</dbReference>
<proteinExistence type="inferred from homology"/>
<evidence type="ECO:0000313" key="12">
    <source>
        <dbReference type="Proteomes" id="UP000663838"/>
    </source>
</evidence>
<dbReference type="GO" id="GO:0006612">
    <property type="term" value="P:protein targeting to membrane"/>
    <property type="evidence" value="ECO:0007669"/>
    <property type="project" value="TreeGrafter"/>
</dbReference>
<evidence type="ECO:0000256" key="1">
    <source>
        <dbReference type="ARBA" id="ARBA00004406"/>
    </source>
</evidence>
<dbReference type="AlphaFoldDB" id="A0A820UEU1"/>
<evidence type="ECO:0000313" key="11">
    <source>
        <dbReference type="EMBL" id="CAF4484079.1"/>
    </source>
</evidence>
<comment type="similarity">
    <text evidence="2">Belongs to the ERF4 family.</text>
</comment>
<evidence type="ECO:0000256" key="2">
    <source>
        <dbReference type="ARBA" id="ARBA00007732"/>
    </source>
</evidence>
<evidence type="ECO:0000313" key="10">
    <source>
        <dbReference type="EMBL" id="CAF4484059.1"/>
    </source>
</evidence>
<organism evidence="11 12">
    <name type="scientific">Rotaria socialis</name>
    <dbReference type="NCBI Taxonomy" id="392032"/>
    <lineage>
        <taxon>Eukaryota</taxon>
        <taxon>Metazoa</taxon>
        <taxon>Spiralia</taxon>
        <taxon>Gnathifera</taxon>
        <taxon>Rotifera</taxon>
        <taxon>Eurotatoria</taxon>
        <taxon>Bdelloidea</taxon>
        <taxon>Philodinida</taxon>
        <taxon>Philodinidae</taxon>
        <taxon>Rotaria</taxon>
    </lineage>
</organism>
<dbReference type="EMBL" id="CAJOBP010000238">
    <property type="protein sequence ID" value="CAF4147195.1"/>
    <property type="molecule type" value="Genomic_DNA"/>
</dbReference>
<dbReference type="EMBL" id="CAJOBO010000660">
    <property type="protein sequence ID" value="CAF4267372.1"/>
    <property type="molecule type" value="Genomic_DNA"/>
</dbReference>
<name>A0A820UEU1_9BILA</name>
<comment type="caution">
    <text evidence="11">The sequence shown here is derived from an EMBL/GenBank/DDBJ whole genome shotgun (WGS) entry which is preliminary data.</text>
</comment>
<gene>
    <name evidence="9" type="ORF">HFQ381_LOCUS11449</name>
    <name evidence="10" type="ORF">QYT958_LOCUS3287</name>
    <name evidence="11" type="ORF">TOA249_LOCUS2064</name>
    <name evidence="8" type="ORF">UJA718_LOCUS3250</name>
</gene>
<evidence type="ECO:0000313" key="9">
    <source>
        <dbReference type="EMBL" id="CAF4267372.1"/>
    </source>
</evidence>
<accession>A0A820UEU1</accession>
<comment type="subcellular location">
    <subcellularLocation>
        <location evidence="1">Endoplasmic reticulum membrane</location>
        <topology evidence="1">Peripheral membrane protein</topology>
    </subcellularLocation>
</comment>
<dbReference type="EMBL" id="CAJOBS010000063">
    <property type="protein sequence ID" value="CAF4484079.1"/>
    <property type="molecule type" value="Genomic_DNA"/>
</dbReference>
<dbReference type="InterPro" id="IPR019383">
    <property type="entry name" value="Golgin_A_7/ERF4"/>
</dbReference>
<dbReference type="PANTHER" id="PTHR13254:SF0">
    <property type="entry name" value="GOLGIN SUBFAMILY A MEMBER 7_ERF4 DOMAIN-CONTAINING PROTEIN"/>
    <property type="match status" value="1"/>
</dbReference>
<evidence type="ECO:0000259" key="7">
    <source>
        <dbReference type="Pfam" id="PF10256"/>
    </source>
</evidence>
<evidence type="ECO:0000313" key="8">
    <source>
        <dbReference type="EMBL" id="CAF4147195.1"/>
    </source>
</evidence>
<reference evidence="11" key="1">
    <citation type="submission" date="2021-02" db="EMBL/GenBank/DDBJ databases">
        <authorList>
            <person name="Nowell W R."/>
        </authorList>
    </citation>
    <scope>NUCLEOTIDE SEQUENCE</scope>
</reference>
<feature type="domain" description="Golgin subfamily A member 7/ERF4" evidence="7">
    <location>
        <begin position="15"/>
        <end position="124"/>
    </location>
</feature>
<evidence type="ECO:0000313" key="13">
    <source>
        <dbReference type="Proteomes" id="UP000663873"/>
    </source>
</evidence>
<evidence type="ECO:0000256" key="3">
    <source>
        <dbReference type="ARBA" id="ARBA00011396"/>
    </source>
</evidence>
<dbReference type="EMBL" id="CAJOBR010000230">
    <property type="protein sequence ID" value="CAF4484059.1"/>
    <property type="molecule type" value="Genomic_DNA"/>
</dbReference>
<dbReference type="GO" id="GO:0002178">
    <property type="term" value="C:palmitoyltransferase complex"/>
    <property type="evidence" value="ECO:0007669"/>
    <property type="project" value="TreeGrafter"/>
</dbReference>